<dbReference type="SUPFAM" id="SSF46689">
    <property type="entry name" value="Homeodomain-like"/>
    <property type="match status" value="1"/>
</dbReference>
<reference evidence="6 7" key="1">
    <citation type="submission" date="2018-08" db="EMBL/GenBank/DDBJ databases">
        <title>Genomic Encyclopedia of Archaeal and Bacterial Type Strains, Phase II (KMG-II): from individual species to whole genera.</title>
        <authorList>
            <person name="Goeker M."/>
        </authorList>
    </citation>
    <scope>NUCLEOTIDE SEQUENCE [LARGE SCALE GENOMIC DNA]</scope>
    <source>
        <strain evidence="6 7">DSM 2261</strain>
    </source>
</reference>
<keyword evidence="7" id="KW-1185">Reference proteome</keyword>
<organism evidence="6 7">
    <name type="scientific">Archangium gephyra</name>
    <dbReference type="NCBI Taxonomy" id="48"/>
    <lineage>
        <taxon>Bacteria</taxon>
        <taxon>Pseudomonadati</taxon>
        <taxon>Myxococcota</taxon>
        <taxon>Myxococcia</taxon>
        <taxon>Myxococcales</taxon>
        <taxon>Cystobacterineae</taxon>
        <taxon>Archangiaceae</taxon>
        <taxon>Archangium</taxon>
    </lineage>
</organism>
<feature type="domain" description="HTH tetR-type" evidence="5">
    <location>
        <begin position="11"/>
        <end position="71"/>
    </location>
</feature>
<keyword evidence="3" id="KW-0804">Transcription</keyword>
<dbReference type="RefSeq" id="WP_116119839.1">
    <property type="nucleotide sequence ID" value="NZ_QUMU01000002.1"/>
</dbReference>
<name>A0ABX9K8T0_9BACT</name>
<evidence type="ECO:0000313" key="6">
    <source>
        <dbReference type="EMBL" id="REG36021.1"/>
    </source>
</evidence>
<evidence type="ECO:0000313" key="7">
    <source>
        <dbReference type="Proteomes" id="UP000256345"/>
    </source>
</evidence>
<dbReference type="InterPro" id="IPR050109">
    <property type="entry name" value="HTH-type_TetR-like_transc_reg"/>
</dbReference>
<feature type="DNA-binding region" description="H-T-H motif" evidence="4">
    <location>
        <begin position="34"/>
        <end position="53"/>
    </location>
</feature>
<keyword evidence="2 4" id="KW-0238">DNA-binding</keyword>
<dbReference type="InterPro" id="IPR009057">
    <property type="entry name" value="Homeodomain-like_sf"/>
</dbReference>
<dbReference type="PANTHER" id="PTHR30055:SF234">
    <property type="entry name" value="HTH-TYPE TRANSCRIPTIONAL REGULATOR BETI"/>
    <property type="match status" value="1"/>
</dbReference>
<dbReference type="InterPro" id="IPR023772">
    <property type="entry name" value="DNA-bd_HTH_TetR-type_CS"/>
</dbReference>
<dbReference type="PROSITE" id="PS50977">
    <property type="entry name" value="HTH_TETR_2"/>
    <property type="match status" value="1"/>
</dbReference>
<dbReference type="SUPFAM" id="SSF48498">
    <property type="entry name" value="Tetracyclin repressor-like, C-terminal domain"/>
    <property type="match status" value="1"/>
</dbReference>
<protein>
    <submittedName>
        <fullName evidence="6">TetR family transcriptional regulator</fullName>
    </submittedName>
</protein>
<comment type="caution">
    <text evidence="6">The sequence shown here is derived from an EMBL/GenBank/DDBJ whole genome shotgun (WGS) entry which is preliminary data.</text>
</comment>
<dbReference type="PROSITE" id="PS01081">
    <property type="entry name" value="HTH_TETR_1"/>
    <property type="match status" value="1"/>
</dbReference>
<dbReference type="Gene3D" id="1.10.357.10">
    <property type="entry name" value="Tetracycline Repressor, domain 2"/>
    <property type="match status" value="1"/>
</dbReference>
<evidence type="ECO:0000256" key="2">
    <source>
        <dbReference type="ARBA" id="ARBA00023125"/>
    </source>
</evidence>
<gene>
    <name evidence="6" type="ORF">ATI61_102395</name>
</gene>
<evidence type="ECO:0000256" key="4">
    <source>
        <dbReference type="PROSITE-ProRule" id="PRU00335"/>
    </source>
</evidence>
<proteinExistence type="predicted"/>
<dbReference type="InterPro" id="IPR036271">
    <property type="entry name" value="Tet_transcr_reg_TetR-rel_C_sf"/>
</dbReference>
<dbReference type="EMBL" id="QUMU01000002">
    <property type="protein sequence ID" value="REG36021.1"/>
    <property type="molecule type" value="Genomic_DNA"/>
</dbReference>
<evidence type="ECO:0000256" key="3">
    <source>
        <dbReference type="ARBA" id="ARBA00023163"/>
    </source>
</evidence>
<dbReference type="InterPro" id="IPR001647">
    <property type="entry name" value="HTH_TetR"/>
</dbReference>
<dbReference type="Proteomes" id="UP000256345">
    <property type="component" value="Unassembled WGS sequence"/>
</dbReference>
<accession>A0ABX9K8T0</accession>
<evidence type="ECO:0000256" key="1">
    <source>
        <dbReference type="ARBA" id="ARBA00023015"/>
    </source>
</evidence>
<keyword evidence="1" id="KW-0805">Transcription regulation</keyword>
<dbReference type="PANTHER" id="PTHR30055">
    <property type="entry name" value="HTH-TYPE TRANSCRIPTIONAL REGULATOR RUTR"/>
    <property type="match status" value="1"/>
</dbReference>
<dbReference type="Pfam" id="PF00440">
    <property type="entry name" value="TetR_N"/>
    <property type="match status" value="1"/>
</dbReference>
<sequence length="210" mass="23631">MAEGLRERNKREKLERAKQAARELFARQGFEATTIRQIAEHAGIGLGTLYSYVQTKHELLDLVFLDEWGRVEDASYASLPEEASLVEALLHVFGTMMDHYARDPAMSRLFVRETLFPGGGDMGPRMERGLRVLQRLCGLVERAQRQGEVDPDVAPVTAASNAFGLYLFHVSTWLSGMRGLEDTRSALRDSLELQLRGLRPASPRSRKSRT</sequence>
<evidence type="ECO:0000259" key="5">
    <source>
        <dbReference type="PROSITE" id="PS50977"/>
    </source>
</evidence>
<dbReference type="PRINTS" id="PR00455">
    <property type="entry name" value="HTHTETR"/>
</dbReference>